<feature type="compositionally biased region" description="Low complexity" evidence="1">
    <location>
        <begin position="65"/>
        <end position="74"/>
    </location>
</feature>
<keyword evidence="2" id="KW-0472">Membrane</keyword>
<feature type="transmembrane region" description="Helical" evidence="2">
    <location>
        <begin position="292"/>
        <end position="320"/>
    </location>
</feature>
<feature type="compositionally biased region" description="Polar residues" evidence="1">
    <location>
        <begin position="190"/>
        <end position="201"/>
    </location>
</feature>
<evidence type="ECO:0000313" key="4">
    <source>
        <dbReference type="Proteomes" id="UP000243723"/>
    </source>
</evidence>
<sequence>MENGLAIQTDGPRDDRHDEVKSRDYSDTSYAQAELPVVHRRTLSTSILARLNFLRSSTEDDRPTQQEIQQAAREQQVRNDTQVQESAMAWAQKNTKPRRRTGSLRKTAILGTGRIKAEGRERRNTLVQRRPSNSMRNEDISSSTIDPTNDHDVPPSDAVQALQRRFSYDKEADTSLTTTAWSSPAQLLSLQTDSTRPSTASIDHAFPALSPPIKSPTSQSNASTTDDDDALSFSRPTANGHKPTASSSSSSYFPSPEVIPRRRSTTKPLSPLSALAMEALEEEEHSYSETEWWGWVVLIVTWIVFVVGMGSCLEVWSWAWDVGQTPYAPPELEDDPTLPIVGYYPALIMLTAVMAWVWVVVAWVGMKYFKHAKIQPDEG</sequence>
<comment type="caution">
    <text evidence="3">The sequence shown here is derived from an EMBL/GenBank/DDBJ whole genome shotgun (WGS) entry which is preliminary data.</text>
</comment>
<evidence type="ECO:0000256" key="2">
    <source>
        <dbReference type="SAM" id="Phobius"/>
    </source>
</evidence>
<reference evidence="3 4" key="1">
    <citation type="submission" date="2017-05" db="EMBL/GenBank/DDBJ databases">
        <title>Draft genome sequence of Elsinoe australis.</title>
        <authorList>
            <person name="Cheng Q."/>
        </authorList>
    </citation>
    <scope>NUCLEOTIDE SEQUENCE [LARGE SCALE GENOMIC DNA]</scope>
    <source>
        <strain evidence="3 4">NL1</strain>
    </source>
</reference>
<evidence type="ECO:0000256" key="1">
    <source>
        <dbReference type="SAM" id="MobiDB-lite"/>
    </source>
</evidence>
<dbReference type="Pfam" id="PF15159">
    <property type="entry name" value="PIG-Y"/>
    <property type="match status" value="1"/>
</dbReference>
<feature type="compositionally biased region" description="Basic and acidic residues" evidence="1">
    <location>
        <begin position="115"/>
        <end position="124"/>
    </location>
</feature>
<feature type="region of interest" description="Disordered" evidence="1">
    <location>
        <begin position="190"/>
        <end position="266"/>
    </location>
</feature>
<organism evidence="3 4">
    <name type="scientific">Elsinoe australis</name>
    <dbReference type="NCBI Taxonomy" id="40998"/>
    <lineage>
        <taxon>Eukaryota</taxon>
        <taxon>Fungi</taxon>
        <taxon>Dikarya</taxon>
        <taxon>Ascomycota</taxon>
        <taxon>Pezizomycotina</taxon>
        <taxon>Dothideomycetes</taxon>
        <taxon>Dothideomycetidae</taxon>
        <taxon>Myriangiales</taxon>
        <taxon>Elsinoaceae</taxon>
        <taxon>Elsinoe</taxon>
    </lineage>
</organism>
<feature type="region of interest" description="Disordered" evidence="1">
    <location>
        <begin position="1"/>
        <end position="28"/>
    </location>
</feature>
<feature type="compositionally biased region" description="Polar residues" evidence="1">
    <location>
        <begin position="215"/>
        <end position="224"/>
    </location>
</feature>
<feature type="region of interest" description="Disordered" evidence="1">
    <location>
        <begin position="57"/>
        <end position="156"/>
    </location>
</feature>
<protein>
    <submittedName>
        <fullName evidence="3">Uncharacterized protein</fullName>
    </submittedName>
</protein>
<proteinExistence type="predicted"/>
<dbReference type="STRING" id="40998.A0A2P8A5U1"/>
<dbReference type="OrthoDB" id="2157498at2759"/>
<gene>
    <name evidence="3" type="ORF">B9Z65_4705</name>
</gene>
<feature type="compositionally biased region" description="Basic and acidic residues" evidence="1">
    <location>
        <begin position="11"/>
        <end position="26"/>
    </location>
</feature>
<keyword evidence="2" id="KW-0812">Transmembrane</keyword>
<accession>A0A2P8A5U1</accession>
<feature type="compositionally biased region" description="Polar residues" evidence="1">
    <location>
        <begin position="125"/>
        <end position="147"/>
    </location>
</feature>
<dbReference type="Proteomes" id="UP000243723">
    <property type="component" value="Unassembled WGS sequence"/>
</dbReference>
<dbReference type="PANTHER" id="PTHR39400:SF1">
    <property type="entry name" value="PIG-P DOMAIN-CONTAINING PROTEIN"/>
    <property type="match status" value="1"/>
</dbReference>
<feature type="transmembrane region" description="Helical" evidence="2">
    <location>
        <begin position="340"/>
        <end position="364"/>
    </location>
</feature>
<dbReference type="EMBL" id="NHZQ01000066">
    <property type="protein sequence ID" value="PSK55827.1"/>
    <property type="molecule type" value="Genomic_DNA"/>
</dbReference>
<dbReference type="InterPro" id="IPR029164">
    <property type="entry name" value="PIG-Y"/>
</dbReference>
<keyword evidence="2" id="KW-1133">Transmembrane helix</keyword>
<name>A0A2P8A5U1_9PEZI</name>
<dbReference type="PANTHER" id="PTHR39400">
    <property type="entry name" value="YALI0E29227P"/>
    <property type="match status" value="1"/>
</dbReference>
<keyword evidence="4" id="KW-1185">Reference proteome</keyword>
<evidence type="ECO:0000313" key="3">
    <source>
        <dbReference type="EMBL" id="PSK55827.1"/>
    </source>
</evidence>
<dbReference type="AlphaFoldDB" id="A0A2P8A5U1"/>